<name>A0A4Y2KS05_ARAVE</name>
<proteinExistence type="predicted"/>
<comment type="caution">
    <text evidence="1">The sequence shown here is derived from an EMBL/GenBank/DDBJ whole genome shotgun (WGS) entry which is preliminary data.</text>
</comment>
<dbReference type="AlphaFoldDB" id="A0A4Y2KS05"/>
<sequence>RQTVPPSGKLYRHSCFVVRFGASVSGLPKSIDWNEWNAKQLLVQLEKNSVVVNAQLYSHVCEHGCLDSARLRHQVPVQT</sequence>
<gene>
    <name evidence="1" type="ORF">AVEN_94041_1</name>
</gene>
<accession>A0A4Y2KS05</accession>
<evidence type="ECO:0000313" key="2">
    <source>
        <dbReference type="Proteomes" id="UP000499080"/>
    </source>
</evidence>
<keyword evidence="2" id="KW-1185">Reference proteome</keyword>
<dbReference type="EMBL" id="BGPR01273472">
    <property type="protein sequence ID" value="GBN04810.1"/>
    <property type="molecule type" value="Genomic_DNA"/>
</dbReference>
<organism evidence="1 2">
    <name type="scientific">Araneus ventricosus</name>
    <name type="common">Orbweaver spider</name>
    <name type="synonym">Epeira ventricosa</name>
    <dbReference type="NCBI Taxonomy" id="182803"/>
    <lineage>
        <taxon>Eukaryota</taxon>
        <taxon>Metazoa</taxon>
        <taxon>Ecdysozoa</taxon>
        <taxon>Arthropoda</taxon>
        <taxon>Chelicerata</taxon>
        <taxon>Arachnida</taxon>
        <taxon>Araneae</taxon>
        <taxon>Araneomorphae</taxon>
        <taxon>Entelegynae</taxon>
        <taxon>Araneoidea</taxon>
        <taxon>Araneidae</taxon>
        <taxon>Araneus</taxon>
    </lineage>
</organism>
<feature type="non-terminal residue" evidence="1">
    <location>
        <position position="1"/>
    </location>
</feature>
<protein>
    <submittedName>
        <fullName evidence="1">Uncharacterized protein</fullName>
    </submittedName>
</protein>
<dbReference type="Proteomes" id="UP000499080">
    <property type="component" value="Unassembled WGS sequence"/>
</dbReference>
<reference evidence="1 2" key="1">
    <citation type="journal article" date="2019" name="Sci. Rep.">
        <title>Orb-weaving spider Araneus ventricosus genome elucidates the spidroin gene catalogue.</title>
        <authorList>
            <person name="Kono N."/>
            <person name="Nakamura H."/>
            <person name="Ohtoshi R."/>
            <person name="Moran D.A.P."/>
            <person name="Shinohara A."/>
            <person name="Yoshida Y."/>
            <person name="Fujiwara M."/>
            <person name="Mori M."/>
            <person name="Tomita M."/>
            <person name="Arakawa K."/>
        </authorList>
    </citation>
    <scope>NUCLEOTIDE SEQUENCE [LARGE SCALE GENOMIC DNA]</scope>
</reference>
<evidence type="ECO:0000313" key="1">
    <source>
        <dbReference type="EMBL" id="GBN04810.1"/>
    </source>
</evidence>